<dbReference type="OrthoDB" id="630895at2759"/>
<dbReference type="KEGG" id="gtt:GUITHDRAFT_80524"/>
<evidence type="ECO:0000313" key="5">
    <source>
        <dbReference type="EMBL" id="EKX34472.1"/>
    </source>
</evidence>
<evidence type="ECO:0000256" key="1">
    <source>
        <dbReference type="ARBA" id="ARBA00023098"/>
    </source>
</evidence>
<name>L1IEF2_GUITC</name>
<keyword evidence="7" id="KW-1185">Reference proteome</keyword>
<organism evidence="5">
    <name type="scientific">Guillardia theta (strain CCMP2712)</name>
    <name type="common">Cryptophyte</name>
    <dbReference type="NCBI Taxonomy" id="905079"/>
    <lineage>
        <taxon>Eukaryota</taxon>
        <taxon>Cryptophyceae</taxon>
        <taxon>Pyrenomonadales</taxon>
        <taxon>Geminigeraceae</taxon>
        <taxon>Guillardia</taxon>
    </lineage>
</organism>
<comment type="caution">
    <text evidence="2">Lacks conserved residue(s) required for the propagation of feature annotation.</text>
</comment>
<dbReference type="Gene3D" id="3.40.1090.10">
    <property type="entry name" value="Cytosolic phospholipase A2 catalytic domain"/>
    <property type="match status" value="1"/>
</dbReference>
<feature type="region of interest" description="Disordered" evidence="3">
    <location>
        <begin position="1"/>
        <end position="73"/>
    </location>
</feature>
<reference evidence="7" key="2">
    <citation type="submission" date="2012-11" db="EMBL/GenBank/DDBJ databases">
        <authorList>
            <person name="Kuo A."/>
            <person name="Curtis B.A."/>
            <person name="Tanifuji G."/>
            <person name="Burki F."/>
            <person name="Gruber A."/>
            <person name="Irimia M."/>
            <person name="Maruyama S."/>
            <person name="Arias M.C."/>
            <person name="Ball S.G."/>
            <person name="Gile G.H."/>
            <person name="Hirakawa Y."/>
            <person name="Hopkins J.F."/>
            <person name="Rensing S.A."/>
            <person name="Schmutz J."/>
            <person name="Symeonidi A."/>
            <person name="Elias M."/>
            <person name="Eveleigh R.J."/>
            <person name="Herman E.K."/>
            <person name="Klute M.J."/>
            <person name="Nakayama T."/>
            <person name="Obornik M."/>
            <person name="Reyes-Prieto A."/>
            <person name="Armbrust E.V."/>
            <person name="Aves S.J."/>
            <person name="Beiko R.G."/>
            <person name="Coutinho P."/>
            <person name="Dacks J.B."/>
            <person name="Durnford D.G."/>
            <person name="Fast N.M."/>
            <person name="Green B.R."/>
            <person name="Grisdale C."/>
            <person name="Hempe F."/>
            <person name="Henrissat B."/>
            <person name="Hoppner M.P."/>
            <person name="Ishida K.-I."/>
            <person name="Kim E."/>
            <person name="Koreny L."/>
            <person name="Kroth P.G."/>
            <person name="Liu Y."/>
            <person name="Malik S.-B."/>
            <person name="Maier U.G."/>
            <person name="McRose D."/>
            <person name="Mock T."/>
            <person name="Neilson J.A."/>
            <person name="Onodera N.T."/>
            <person name="Poole A.M."/>
            <person name="Pritham E.J."/>
            <person name="Richards T.A."/>
            <person name="Rocap G."/>
            <person name="Roy S.W."/>
            <person name="Sarai C."/>
            <person name="Schaack S."/>
            <person name="Shirato S."/>
            <person name="Slamovits C.H."/>
            <person name="Spencer D.F."/>
            <person name="Suzuki S."/>
            <person name="Worden A.Z."/>
            <person name="Zauner S."/>
            <person name="Barry K."/>
            <person name="Bell C."/>
            <person name="Bharti A.K."/>
            <person name="Crow J.A."/>
            <person name="Grimwood J."/>
            <person name="Kramer R."/>
            <person name="Lindquist E."/>
            <person name="Lucas S."/>
            <person name="Salamov A."/>
            <person name="McFadden G.I."/>
            <person name="Lane C.E."/>
            <person name="Keeling P.J."/>
            <person name="Gray M.W."/>
            <person name="Grigoriev I.V."/>
            <person name="Archibald J.M."/>
        </authorList>
    </citation>
    <scope>NUCLEOTIDE SEQUENCE</scope>
    <source>
        <strain evidence="7">CCMP2712</strain>
    </source>
</reference>
<feature type="domain" description="PNPLA" evidence="4">
    <location>
        <begin position="150"/>
        <end position="194"/>
    </location>
</feature>
<dbReference type="Proteomes" id="UP000011087">
    <property type="component" value="Unassembled WGS sequence"/>
</dbReference>
<reference evidence="6" key="3">
    <citation type="submission" date="2016-03" db="UniProtKB">
        <authorList>
            <consortium name="EnsemblProtists"/>
        </authorList>
    </citation>
    <scope>IDENTIFICATION</scope>
</reference>
<dbReference type="PANTHER" id="PTHR24138">
    <property type="entry name" value="INTRACELLLAR PHOSPHOLIPASE A FAMILY"/>
    <property type="match status" value="1"/>
</dbReference>
<evidence type="ECO:0000313" key="7">
    <source>
        <dbReference type="Proteomes" id="UP000011087"/>
    </source>
</evidence>
<sequence>MYDISSQLLRTPGRQAAVNASQGKAEQGEEEKARRQEGVPQGPSPSVADPTRRQQGERLVNASAGRRGEQENVTEDGGNVWLKQVLWLPDEALKDEVWIAKDPELFEQEDPVLTANAPPPVIPFIKYASTGPPRSPWTSPDCSLPEFRILSLDGGGVRGILSAVILARLLKAVPTFLDNVDLLAGTSTGGLIAL</sequence>
<dbReference type="GeneID" id="17291208"/>
<evidence type="ECO:0000259" key="4">
    <source>
        <dbReference type="PROSITE" id="PS51635"/>
    </source>
</evidence>
<feature type="short sequence motif" description="GXSXG" evidence="2">
    <location>
        <begin position="185"/>
        <end position="189"/>
    </location>
</feature>
<dbReference type="InterPro" id="IPR002641">
    <property type="entry name" value="PNPLA_dom"/>
</dbReference>
<dbReference type="InterPro" id="IPR047156">
    <property type="entry name" value="Teg/CotR/CapV-like"/>
</dbReference>
<feature type="non-terminal residue" evidence="5">
    <location>
        <position position="194"/>
    </location>
</feature>
<dbReference type="PANTHER" id="PTHR24138:SF10">
    <property type="entry name" value="PHOSPHOLIPASE A2"/>
    <property type="match status" value="1"/>
</dbReference>
<dbReference type="EMBL" id="JH993109">
    <property type="protein sequence ID" value="EKX34472.1"/>
    <property type="molecule type" value="Genomic_DNA"/>
</dbReference>
<feature type="compositionally biased region" description="Basic and acidic residues" evidence="3">
    <location>
        <begin position="26"/>
        <end position="37"/>
    </location>
</feature>
<dbReference type="Pfam" id="PF01734">
    <property type="entry name" value="Patatin"/>
    <property type="match status" value="1"/>
</dbReference>
<dbReference type="HOGENOM" id="CLU_1405879_0_0_1"/>
<dbReference type="InterPro" id="IPR016035">
    <property type="entry name" value="Acyl_Trfase/lysoPLipase"/>
</dbReference>
<feature type="short sequence motif" description="GXGXXG" evidence="2">
    <location>
        <begin position="154"/>
        <end position="159"/>
    </location>
</feature>
<reference evidence="5 7" key="1">
    <citation type="journal article" date="2012" name="Nature">
        <title>Algal genomes reveal evolutionary mosaicism and the fate of nucleomorphs.</title>
        <authorList>
            <consortium name="DOE Joint Genome Institute"/>
            <person name="Curtis B.A."/>
            <person name="Tanifuji G."/>
            <person name="Burki F."/>
            <person name="Gruber A."/>
            <person name="Irimia M."/>
            <person name="Maruyama S."/>
            <person name="Arias M.C."/>
            <person name="Ball S.G."/>
            <person name="Gile G.H."/>
            <person name="Hirakawa Y."/>
            <person name="Hopkins J.F."/>
            <person name="Kuo A."/>
            <person name="Rensing S.A."/>
            <person name="Schmutz J."/>
            <person name="Symeonidi A."/>
            <person name="Elias M."/>
            <person name="Eveleigh R.J."/>
            <person name="Herman E.K."/>
            <person name="Klute M.J."/>
            <person name="Nakayama T."/>
            <person name="Obornik M."/>
            <person name="Reyes-Prieto A."/>
            <person name="Armbrust E.V."/>
            <person name="Aves S.J."/>
            <person name="Beiko R.G."/>
            <person name="Coutinho P."/>
            <person name="Dacks J.B."/>
            <person name="Durnford D.G."/>
            <person name="Fast N.M."/>
            <person name="Green B.R."/>
            <person name="Grisdale C.J."/>
            <person name="Hempel F."/>
            <person name="Henrissat B."/>
            <person name="Hoppner M.P."/>
            <person name="Ishida K."/>
            <person name="Kim E."/>
            <person name="Koreny L."/>
            <person name="Kroth P.G."/>
            <person name="Liu Y."/>
            <person name="Malik S.B."/>
            <person name="Maier U.G."/>
            <person name="McRose D."/>
            <person name="Mock T."/>
            <person name="Neilson J.A."/>
            <person name="Onodera N.T."/>
            <person name="Poole A.M."/>
            <person name="Pritham E.J."/>
            <person name="Richards T.A."/>
            <person name="Rocap G."/>
            <person name="Roy S.W."/>
            <person name="Sarai C."/>
            <person name="Schaack S."/>
            <person name="Shirato S."/>
            <person name="Slamovits C.H."/>
            <person name="Spencer D.F."/>
            <person name="Suzuki S."/>
            <person name="Worden A.Z."/>
            <person name="Zauner S."/>
            <person name="Barry K."/>
            <person name="Bell C."/>
            <person name="Bharti A.K."/>
            <person name="Crow J.A."/>
            <person name="Grimwood J."/>
            <person name="Kramer R."/>
            <person name="Lindquist E."/>
            <person name="Lucas S."/>
            <person name="Salamov A."/>
            <person name="McFadden G.I."/>
            <person name="Lane C.E."/>
            <person name="Keeling P.J."/>
            <person name="Gray M.W."/>
            <person name="Grigoriev I.V."/>
            <person name="Archibald J.M."/>
        </authorList>
    </citation>
    <scope>NUCLEOTIDE SEQUENCE</scope>
    <source>
        <strain evidence="5 7">CCMP2712</strain>
    </source>
</reference>
<dbReference type="AlphaFoldDB" id="L1IEF2"/>
<evidence type="ECO:0000313" key="6">
    <source>
        <dbReference type="EnsemblProtists" id="EKX34472"/>
    </source>
</evidence>
<dbReference type="SUPFAM" id="SSF52151">
    <property type="entry name" value="FabD/lysophospholipase-like"/>
    <property type="match status" value="1"/>
</dbReference>
<proteinExistence type="predicted"/>
<evidence type="ECO:0000256" key="3">
    <source>
        <dbReference type="SAM" id="MobiDB-lite"/>
    </source>
</evidence>
<protein>
    <recommendedName>
        <fullName evidence="4">PNPLA domain-containing protein</fullName>
    </recommendedName>
</protein>
<dbReference type="PaxDb" id="55529-EKX34472"/>
<dbReference type="EnsemblProtists" id="EKX34472">
    <property type="protein sequence ID" value="EKX34472"/>
    <property type="gene ID" value="GUITHDRAFT_80524"/>
</dbReference>
<dbReference type="PROSITE" id="PS51635">
    <property type="entry name" value="PNPLA"/>
    <property type="match status" value="1"/>
</dbReference>
<accession>L1IEF2</accession>
<dbReference type="RefSeq" id="XP_005821452.1">
    <property type="nucleotide sequence ID" value="XM_005821395.1"/>
</dbReference>
<keyword evidence="1" id="KW-0443">Lipid metabolism</keyword>
<dbReference type="GO" id="GO:0006629">
    <property type="term" value="P:lipid metabolic process"/>
    <property type="evidence" value="ECO:0007669"/>
    <property type="project" value="UniProtKB-KW"/>
</dbReference>
<gene>
    <name evidence="5" type="ORF">GUITHDRAFT_80524</name>
</gene>
<evidence type="ECO:0000256" key="2">
    <source>
        <dbReference type="PROSITE-ProRule" id="PRU01161"/>
    </source>
</evidence>
<dbReference type="STRING" id="905079.L1IEF2"/>